<dbReference type="InterPro" id="IPR011990">
    <property type="entry name" value="TPR-like_helical_dom_sf"/>
</dbReference>
<dbReference type="Gene3D" id="1.10.10.10">
    <property type="entry name" value="Winged helix-like DNA-binding domain superfamily/Winged helix DNA-binding domain"/>
    <property type="match status" value="1"/>
</dbReference>
<dbReference type="SMART" id="SM00421">
    <property type="entry name" value="HTH_LUXR"/>
    <property type="match status" value="1"/>
</dbReference>
<dbReference type="Pfam" id="PF13191">
    <property type="entry name" value="AAA_16"/>
    <property type="match status" value="1"/>
</dbReference>
<name>A0ABQ3D2H1_9ACTN</name>
<accession>A0ABQ3D2H1</accession>
<keyword evidence="5" id="KW-1185">Reference proteome</keyword>
<organism evidence="4 5">
    <name type="scientific">Streptomyces canarius</name>
    <dbReference type="NCBI Taxonomy" id="285453"/>
    <lineage>
        <taxon>Bacteria</taxon>
        <taxon>Bacillati</taxon>
        <taxon>Actinomycetota</taxon>
        <taxon>Actinomycetes</taxon>
        <taxon>Kitasatosporales</taxon>
        <taxon>Streptomycetaceae</taxon>
        <taxon>Streptomyces</taxon>
    </lineage>
</organism>
<dbReference type="PANTHER" id="PTHR16305:SF35">
    <property type="entry name" value="TRANSCRIPTIONAL ACTIVATOR DOMAIN"/>
    <property type="match status" value="1"/>
</dbReference>
<dbReference type="SUPFAM" id="SSF52540">
    <property type="entry name" value="P-loop containing nucleoside triphosphate hydrolases"/>
    <property type="match status" value="1"/>
</dbReference>
<dbReference type="SUPFAM" id="SSF48452">
    <property type="entry name" value="TPR-like"/>
    <property type="match status" value="1"/>
</dbReference>
<dbReference type="PRINTS" id="PR00038">
    <property type="entry name" value="HTHLUXR"/>
</dbReference>
<dbReference type="InterPro" id="IPR036388">
    <property type="entry name" value="WH-like_DNA-bd_sf"/>
</dbReference>
<dbReference type="Gene3D" id="3.40.50.300">
    <property type="entry name" value="P-loop containing nucleotide triphosphate hydrolases"/>
    <property type="match status" value="1"/>
</dbReference>
<gene>
    <name evidence="4" type="ORF">GCM10010345_66730</name>
</gene>
<dbReference type="RefSeq" id="WP_189892150.1">
    <property type="nucleotide sequence ID" value="NZ_BMVN01000031.1"/>
</dbReference>
<dbReference type="InterPro" id="IPR016032">
    <property type="entry name" value="Sig_transdc_resp-reg_C-effctor"/>
</dbReference>
<feature type="domain" description="HTH luxR-type" evidence="3">
    <location>
        <begin position="849"/>
        <end position="914"/>
    </location>
</feature>
<proteinExistence type="predicted"/>
<evidence type="ECO:0000313" key="5">
    <source>
        <dbReference type="Proteomes" id="UP000653644"/>
    </source>
</evidence>
<dbReference type="InterPro" id="IPR000792">
    <property type="entry name" value="Tscrpt_reg_LuxR_C"/>
</dbReference>
<dbReference type="Gene3D" id="1.25.40.10">
    <property type="entry name" value="Tetratricopeptide repeat domain"/>
    <property type="match status" value="1"/>
</dbReference>
<dbReference type="PANTHER" id="PTHR16305">
    <property type="entry name" value="TESTICULAR SOLUBLE ADENYLYL CYCLASE"/>
    <property type="match status" value="1"/>
</dbReference>
<dbReference type="PROSITE" id="PS50043">
    <property type="entry name" value="HTH_LUXR_2"/>
    <property type="match status" value="1"/>
</dbReference>
<reference evidence="5" key="1">
    <citation type="journal article" date="2019" name="Int. J. Syst. Evol. Microbiol.">
        <title>The Global Catalogue of Microorganisms (GCM) 10K type strain sequencing project: providing services to taxonomists for standard genome sequencing and annotation.</title>
        <authorList>
            <consortium name="The Broad Institute Genomics Platform"/>
            <consortium name="The Broad Institute Genome Sequencing Center for Infectious Disease"/>
            <person name="Wu L."/>
            <person name="Ma J."/>
        </authorList>
    </citation>
    <scope>NUCLEOTIDE SEQUENCE [LARGE SCALE GENOMIC DNA]</scope>
    <source>
        <strain evidence="5">JCM 4733</strain>
    </source>
</reference>
<dbReference type="Proteomes" id="UP000653644">
    <property type="component" value="Unassembled WGS sequence"/>
</dbReference>
<dbReference type="Pfam" id="PF00196">
    <property type="entry name" value="GerE"/>
    <property type="match status" value="1"/>
</dbReference>
<comment type="caution">
    <text evidence="4">The sequence shown here is derived from an EMBL/GenBank/DDBJ whole genome shotgun (WGS) entry which is preliminary data.</text>
</comment>
<dbReference type="SUPFAM" id="SSF46894">
    <property type="entry name" value="C-terminal effector domain of the bipartite response regulators"/>
    <property type="match status" value="1"/>
</dbReference>
<keyword evidence="1" id="KW-0547">Nucleotide-binding</keyword>
<evidence type="ECO:0000313" key="4">
    <source>
        <dbReference type="EMBL" id="GHA52606.1"/>
    </source>
</evidence>
<evidence type="ECO:0000256" key="1">
    <source>
        <dbReference type="ARBA" id="ARBA00022741"/>
    </source>
</evidence>
<protein>
    <submittedName>
        <fullName evidence="4">Transcriptional regulator</fullName>
    </submittedName>
</protein>
<keyword evidence="2" id="KW-0067">ATP-binding</keyword>
<evidence type="ECO:0000256" key="2">
    <source>
        <dbReference type="ARBA" id="ARBA00022840"/>
    </source>
</evidence>
<dbReference type="InterPro" id="IPR027417">
    <property type="entry name" value="P-loop_NTPase"/>
</dbReference>
<sequence>MSQHIGTGGYVIGRESEFEQLTALIDAAREGHGASALVHGEAGIGKSRLASAVVEAASSAGFTVLSCHGIRGAGAAGFEGLHELLLPLLGRIDALPPRQRMALKVAFGAEGEPADRFITGLAAFGLLEEAAARGPLVLLIEDLHWLDRSTADVVTFLAARMSVMPALLLATSRTDRVYPDRKLHFEHHVYVTPLGQEDALKLVALHAPALTLPQRRRLVERALGNPLALTEWSTNPSWADGPPSADGSRVPMGRRLEDSFLAEVALLPPATQHALLVAAAAEDASSYEVLAAARNLGLEQGDFAPAEKFGLLTLTRGTYKFRHPLVGSAVYDNADFGARARVHTELAAVIVDAARAVQHRAAAVAGWDEDVAAELEALAVTAGRRGARTEAAAAWRRAATLTPVAADRARRTVMAAEMARQAGSTADAVALLTEAKPIVDDEASTVQFARTEWMLAGTSSTLLGRGGDELVAMSRRLSDPADRIEVLTWAAVRSYLRQDTSPDLAAAVADELRRADAATEPQQVLRDIGLALVSPADRISSVEKALSFMQREAREAYATLLNCLAFAVEDTHDLPLADRVWGAGVDMFHQAARVGDVAVALSGRSTVRVTANTIAAGLTDAELALRLSYDLDVPVVGALATANIARVRAWRGEHEQATAALNTCAELSGPTPVPRVAAVASWASAQVAANEGRADEAVAHLLACVEHPPIGVWAGGDIADTAVRAGRPELVGGWLDMATAALASSDSDHLAMLIERSRALLVQGSDARGHFERAIERGEGTTAFLDLAKTRLFFGEWLRRERRIVEARGHLSAALHVFESHHAAPLVRRTARELGAAGSDVQRTQPGPAFDAGTVLTAQELHVARLAAQGYTNRQIADQLYLSHRTVGAHLYKVYAKLQINRRSQLAAALASDTLD</sequence>
<dbReference type="CDD" id="cd06170">
    <property type="entry name" value="LuxR_C_like"/>
    <property type="match status" value="1"/>
</dbReference>
<dbReference type="InterPro" id="IPR041664">
    <property type="entry name" value="AAA_16"/>
</dbReference>
<evidence type="ECO:0000259" key="3">
    <source>
        <dbReference type="PROSITE" id="PS50043"/>
    </source>
</evidence>
<dbReference type="EMBL" id="BMVN01000031">
    <property type="protein sequence ID" value="GHA52606.1"/>
    <property type="molecule type" value="Genomic_DNA"/>
</dbReference>